<evidence type="ECO:0000313" key="3">
    <source>
        <dbReference type="Proteomes" id="UP000076967"/>
    </source>
</evidence>
<feature type="compositionally biased region" description="Basic and acidic residues" evidence="1">
    <location>
        <begin position="218"/>
        <end position="241"/>
    </location>
</feature>
<gene>
    <name evidence="2" type="ORF">PGLA_19590</name>
</gene>
<comment type="caution">
    <text evidence="2">The sequence shown here is derived from an EMBL/GenBank/DDBJ whole genome shotgun (WGS) entry which is preliminary data.</text>
</comment>
<feature type="non-terminal residue" evidence="2">
    <location>
        <position position="1"/>
    </location>
</feature>
<dbReference type="OrthoDB" id="95423at2"/>
<feature type="compositionally biased region" description="Basic and acidic residues" evidence="1">
    <location>
        <begin position="146"/>
        <end position="168"/>
    </location>
</feature>
<dbReference type="STRING" id="494026.PGLA_19590"/>
<feature type="compositionally biased region" description="Gly residues" evidence="1">
    <location>
        <begin position="129"/>
        <end position="141"/>
    </location>
</feature>
<reference evidence="2 3" key="1">
    <citation type="submission" date="2016-03" db="EMBL/GenBank/DDBJ databases">
        <title>Draft genome sequence of Paenibacillus glacialis DSM 22343.</title>
        <authorList>
            <person name="Shin S.-K."/>
            <person name="Yi H."/>
        </authorList>
    </citation>
    <scope>NUCLEOTIDE SEQUENCE [LARGE SCALE GENOMIC DNA]</scope>
    <source>
        <strain evidence="2 3">DSM 22343</strain>
    </source>
</reference>
<proteinExistence type="predicted"/>
<feature type="compositionally biased region" description="Basic and acidic residues" evidence="1">
    <location>
        <begin position="259"/>
        <end position="272"/>
    </location>
</feature>
<name>A0A168I4H5_9BACL</name>
<organism evidence="2 3">
    <name type="scientific">Paenibacillus glacialis</name>
    <dbReference type="NCBI Taxonomy" id="494026"/>
    <lineage>
        <taxon>Bacteria</taxon>
        <taxon>Bacillati</taxon>
        <taxon>Bacillota</taxon>
        <taxon>Bacilli</taxon>
        <taxon>Bacillales</taxon>
        <taxon>Paenibacillaceae</taxon>
        <taxon>Paenibacillus</taxon>
    </lineage>
</organism>
<feature type="region of interest" description="Disordered" evidence="1">
    <location>
        <begin position="116"/>
        <end position="272"/>
    </location>
</feature>
<evidence type="ECO:0000256" key="1">
    <source>
        <dbReference type="SAM" id="MobiDB-lite"/>
    </source>
</evidence>
<dbReference type="EMBL" id="LVJH01000047">
    <property type="protein sequence ID" value="OAB38859.1"/>
    <property type="molecule type" value="Genomic_DNA"/>
</dbReference>
<protein>
    <submittedName>
        <fullName evidence="2">Uncharacterized protein</fullName>
    </submittedName>
</protein>
<dbReference type="AlphaFoldDB" id="A0A168I4H5"/>
<sequence length="320" mass="34590">VDAVQALRKTADMASGFASGGLGKVFTNARKMANNLGLGEQVMKLKNVMQSLAMKSPKMASVLSTSGHVATQYGKSLVMEQAMQEGMRYEFVGDLVERLGGDKMRAALTWVSIVSGSKRSGGSNKSGIVDGGGSSSGGGSGKNKSKKDTEKSKKAEDTLSTDKSKNKDQGTNGKQSSEGKEKNNITGETNSTKAGKKIHKEKADERRASGEYDTVNEPLKDNDGNIIEVPKRIDKNGEPSKKYQRSIPDAVQGPPKGNIIDDKPVGRPISKDKQEIRRFIDAYKLKYGEPPKQIIIERYDPNTGASVGREIYDPDDFKIP</sequence>
<accession>A0A168I4H5</accession>
<keyword evidence="3" id="KW-1185">Reference proteome</keyword>
<feature type="compositionally biased region" description="Basic and acidic residues" evidence="1">
    <location>
        <begin position="201"/>
        <end position="210"/>
    </location>
</feature>
<dbReference type="RefSeq" id="WP_068536100.1">
    <property type="nucleotide sequence ID" value="NZ_LVJH01000047.1"/>
</dbReference>
<feature type="compositionally biased region" description="Polar residues" evidence="1">
    <location>
        <begin position="184"/>
        <end position="193"/>
    </location>
</feature>
<feature type="compositionally biased region" description="Low complexity" evidence="1">
    <location>
        <begin position="116"/>
        <end position="128"/>
    </location>
</feature>
<evidence type="ECO:0000313" key="2">
    <source>
        <dbReference type="EMBL" id="OAB38859.1"/>
    </source>
</evidence>
<dbReference type="Proteomes" id="UP000076967">
    <property type="component" value="Unassembled WGS sequence"/>
</dbReference>